<comment type="caution">
    <text evidence="1">The sequence shown here is derived from an EMBL/GenBank/DDBJ whole genome shotgun (WGS) entry which is preliminary data.</text>
</comment>
<name>W4VDL6_9FIRM</name>
<sequence>MYVGIDNAFVLENIFGNIDIFKGAEITNISWQLITARMEICIETQSKVLNPPKKWEKWDKVYIRLEIFGIEELMVDINKTKMYIESFYMSEENKKYIFKFSLNNNCCINCRFGIARVQNIKPIIENE</sequence>
<dbReference type="STRING" id="1294263.JCM21531_4541"/>
<protein>
    <recommendedName>
        <fullName evidence="3">Immunity protein 50</fullName>
    </recommendedName>
</protein>
<dbReference type="AlphaFoldDB" id="W4VDL6"/>
<accession>W4VDL6</accession>
<keyword evidence="2" id="KW-1185">Reference proteome</keyword>
<evidence type="ECO:0008006" key="3">
    <source>
        <dbReference type="Google" id="ProtNLM"/>
    </source>
</evidence>
<reference evidence="1" key="1">
    <citation type="journal article" date="2014" name="Genome Announc.">
        <title>Draft Genome Sequence of Clostridium straminisolvens Strain JCM 21531T, Isolated from a Cellulose-Degrading Bacterial Community.</title>
        <authorList>
            <person name="Yuki M."/>
            <person name="Oshima K."/>
            <person name="Suda W."/>
            <person name="Sakamoto M."/>
            <person name="Kitamura K."/>
            <person name="Iida T."/>
            <person name="Hattori M."/>
            <person name="Ohkuma M."/>
        </authorList>
    </citation>
    <scope>NUCLEOTIDE SEQUENCE [LARGE SCALE GENOMIC DNA]</scope>
    <source>
        <strain evidence="1">JCM 21531</strain>
    </source>
</reference>
<evidence type="ECO:0000313" key="2">
    <source>
        <dbReference type="Proteomes" id="UP000019109"/>
    </source>
</evidence>
<dbReference type="Pfam" id="PF15594">
    <property type="entry name" value="Imm50"/>
    <property type="match status" value="1"/>
</dbReference>
<dbReference type="EMBL" id="BAVR01000105">
    <property type="protein sequence ID" value="GAE90888.1"/>
    <property type="molecule type" value="Genomic_DNA"/>
</dbReference>
<dbReference type="RefSeq" id="WP_038291444.1">
    <property type="nucleotide sequence ID" value="NZ_BAVR01000105.1"/>
</dbReference>
<dbReference type="InterPro" id="IPR028957">
    <property type="entry name" value="Imm50"/>
</dbReference>
<gene>
    <name evidence="1" type="ORF">JCM21531_4541</name>
</gene>
<evidence type="ECO:0000313" key="1">
    <source>
        <dbReference type="EMBL" id="GAE90888.1"/>
    </source>
</evidence>
<proteinExistence type="predicted"/>
<organism evidence="1 2">
    <name type="scientific">Acetivibrio straminisolvens JCM 21531</name>
    <dbReference type="NCBI Taxonomy" id="1294263"/>
    <lineage>
        <taxon>Bacteria</taxon>
        <taxon>Bacillati</taxon>
        <taxon>Bacillota</taxon>
        <taxon>Clostridia</taxon>
        <taxon>Eubacteriales</taxon>
        <taxon>Oscillospiraceae</taxon>
        <taxon>Acetivibrio</taxon>
    </lineage>
</organism>
<dbReference type="OrthoDB" id="2081609at2"/>
<dbReference type="Proteomes" id="UP000019109">
    <property type="component" value="Unassembled WGS sequence"/>
</dbReference>